<sequence length="248" mass="27992">RPTGHIPAGTHHFQARRERPTGHIPAGNHHFQARERSTDHIPAGNYHFQARERSTDHIPAGSYHFQAQERSIDHVAARHVHHAQEQTYVAAVFVYAVTSWFGGKVLFGLSTIYSNRLYDVFMETGLGLEEGRESDRRTVDSSISTGNNDEFSPLNYDSAQALHPLEQKWKAFIKMLLQEWNTCNVVSALFLSAILTILQIPPIANVAVTRYLGLVSLNKYDHSNATQSNNLIENLASMVEQAVRMEEF</sequence>
<organism evidence="1 2">
    <name type="scientific">Sphaerobolus stellatus (strain SS14)</name>
    <dbReference type="NCBI Taxonomy" id="990650"/>
    <lineage>
        <taxon>Eukaryota</taxon>
        <taxon>Fungi</taxon>
        <taxon>Dikarya</taxon>
        <taxon>Basidiomycota</taxon>
        <taxon>Agaricomycotina</taxon>
        <taxon>Agaricomycetes</taxon>
        <taxon>Phallomycetidae</taxon>
        <taxon>Geastrales</taxon>
        <taxon>Sphaerobolaceae</taxon>
        <taxon>Sphaerobolus</taxon>
    </lineage>
</organism>
<name>A0A0C9UHW3_SPHS4</name>
<proteinExistence type="predicted"/>
<dbReference type="AlphaFoldDB" id="A0A0C9UHW3"/>
<dbReference type="HOGENOM" id="CLU_1122400_0_0_1"/>
<keyword evidence="2" id="KW-1185">Reference proteome</keyword>
<feature type="non-terminal residue" evidence="1">
    <location>
        <position position="248"/>
    </location>
</feature>
<gene>
    <name evidence="1" type="ORF">M422DRAFT_263566</name>
</gene>
<protein>
    <submittedName>
        <fullName evidence="1">Uncharacterized protein</fullName>
    </submittedName>
</protein>
<dbReference type="Proteomes" id="UP000054279">
    <property type="component" value="Unassembled WGS sequence"/>
</dbReference>
<evidence type="ECO:0000313" key="1">
    <source>
        <dbReference type="EMBL" id="KIJ34424.1"/>
    </source>
</evidence>
<dbReference type="EMBL" id="KN837200">
    <property type="protein sequence ID" value="KIJ34424.1"/>
    <property type="molecule type" value="Genomic_DNA"/>
</dbReference>
<reference evidence="1 2" key="1">
    <citation type="submission" date="2014-06" db="EMBL/GenBank/DDBJ databases">
        <title>Evolutionary Origins and Diversification of the Mycorrhizal Mutualists.</title>
        <authorList>
            <consortium name="DOE Joint Genome Institute"/>
            <consortium name="Mycorrhizal Genomics Consortium"/>
            <person name="Kohler A."/>
            <person name="Kuo A."/>
            <person name="Nagy L.G."/>
            <person name="Floudas D."/>
            <person name="Copeland A."/>
            <person name="Barry K.W."/>
            <person name="Cichocki N."/>
            <person name="Veneault-Fourrey C."/>
            <person name="LaButti K."/>
            <person name="Lindquist E.A."/>
            <person name="Lipzen A."/>
            <person name="Lundell T."/>
            <person name="Morin E."/>
            <person name="Murat C."/>
            <person name="Riley R."/>
            <person name="Ohm R."/>
            <person name="Sun H."/>
            <person name="Tunlid A."/>
            <person name="Henrissat B."/>
            <person name="Grigoriev I.V."/>
            <person name="Hibbett D.S."/>
            <person name="Martin F."/>
        </authorList>
    </citation>
    <scope>NUCLEOTIDE SEQUENCE [LARGE SCALE GENOMIC DNA]</scope>
    <source>
        <strain evidence="1 2">SS14</strain>
    </source>
</reference>
<evidence type="ECO:0000313" key="2">
    <source>
        <dbReference type="Proteomes" id="UP000054279"/>
    </source>
</evidence>
<accession>A0A0C9UHW3</accession>